<dbReference type="Pfam" id="PF00171">
    <property type="entry name" value="Aldedh"/>
    <property type="match status" value="1"/>
</dbReference>
<dbReference type="Proteomes" id="UP001160882">
    <property type="component" value="Unassembled WGS sequence"/>
</dbReference>
<dbReference type="InterPro" id="IPR016160">
    <property type="entry name" value="Ald_DH_CS_CYS"/>
</dbReference>
<dbReference type="InterPro" id="IPR015590">
    <property type="entry name" value="Aldehyde_DH_dom"/>
</dbReference>
<reference evidence="4" key="1">
    <citation type="submission" date="2022-09" db="EMBL/GenBank/DDBJ databases">
        <title>Intensive care unit water sources are persistently colonized with multi-drug resistant bacteria and are the site of extensive horizontal gene transfer of antibiotic resistance genes.</title>
        <authorList>
            <person name="Diorio-Toth L."/>
        </authorList>
    </citation>
    <scope>NUCLEOTIDE SEQUENCE</scope>
    <source>
        <strain evidence="4">GD03782</strain>
    </source>
</reference>
<dbReference type="SUPFAM" id="SSF53720">
    <property type="entry name" value="ALDH-like"/>
    <property type="match status" value="1"/>
</dbReference>
<name>A0AA42RRU2_9PSED</name>
<dbReference type="Gene3D" id="3.40.605.10">
    <property type="entry name" value="Aldehyde Dehydrogenase, Chain A, domain 1"/>
    <property type="match status" value="1"/>
</dbReference>
<proteinExistence type="inferred from homology"/>
<dbReference type="EMBL" id="JAOCGG010000001">
    <property type="protein sequence ID" value="MDH1628867.1"/>
    <property type="molecule type" value="Genomic_DNA"/>
</dbReference>
<dbReference type="Gene3D" id="3.40.309.10">
    <property type="entry name" value="Aldehyde Dehydrogenase, Chain A, domain 2"/>
    <property type="match status" value="1"/>
</dbReference>
<dbReference type="PROSITE" id="PS00070">
    <property type="entry name" value="ALDEHYDE_DEHYDR_CYS"/>
    <property type="match status" value="1"/>
</dbReference>
<dbReference type="AlphaFoldDB" id="A0AA42RRU2"/>
<dbReference type="RefSeq" id="WP_280080075.1">
    <property type="nucleotide sequence ID" value="NZ_JAOCGG010000001.1"/>
</dbReference>
<evidence type="ECO:0000256" key="1">
    <source>
        <dbReference type="ARBA" id="ARBA00009986"/>
    </source>
</evidence>
<dbReference type="InterPro" id="IPR016161">
    <property type="entry name" value="Ald_DH/histidinol_DH"/>
</dbReference>
<sequence>MSERVLAELVNGTLSRPQSRALQATRNPAGGTVLGWLPVADAHHVDEAVAAARAAFDDGRWSRLPASDRAQLLVELADQLEANLDALARAETADTGMLLSMTSQGHLPRAIAHCRYFAALCQQQGAECHAMDNAYWQIVRREPLGVVAILPPWSAPLAVATINLAAALAVGNTVVLKSSERAPLTLSLMAELLAALDFPPGVVNVIHGTAEPTGTALVRNRQLDGLCFVGGSDTARHIAAQPASAFRRTLYELGGKSPTIVCADADIEAAVDGALLSAFTSNGEVCTAGSRILLQEDIQDAFLERFVARVGDLRVGDPCDPLSELGPMIDAAHLESIERHLLGAQEEGGRVLCGGQRIADLDGPYLRPAVVAGITPTMRLFHQEVFGPVVGITSFRSPEQAVALANTSEYGLAATVWCADASDGLQLACQLRCGVVAVNSPVIRDIRVPFGGRGASGLGRVGGRWSLEQYSEVKTVSVPLEGYALPRLGLGGKA</sequence>
<protein>
    <submittedName>
        <fullName evidence="4">Aldehyde dehydrogenase family protein</fullName>
    </submittedName>
</protein>
<dbReference type="GO" id="GO:0016620">
    <property type="term" value="F:oxidoreductase activity, acting on the aldehyde or oxo group of donors, NAD or NADP as acceptor"/>
    <property type="evidence" value="ECO:0007669"/>
    <property type="project" value="InterPro"/>
</dbReference>
<organism evidence="4 5">
    <name type="scientific">Pseudomonas mosselii</name>
    <dbReference type="NCBI Taxonomy" id="78327"/>
    <lineage>
        <taxon>Bacteria</taxon>
        <taxon>Pseudomonadati</taxon>
        <taxon>Pseudomonadota</taxon>
        <taxon>Gammaproteobacteria</taxon>
        <taxon>Pseudomonadales</taxon>
        <taxon>Pseudomonadaceae</taxon>
        <taxon>Pseudomonas</taxon>
    </lineage>
</organism>
<keyword evidence="2" id="KW-0560">Oxidoreductase</keyword>
<comment type="caution">
    <text evidence="4">The sequence shown here is derived from an EMBL/GenBank/DDBJ whole genome shotgun (WGS) entry which is preliminary data.</text>
</comment>
<evidence type="ECO:0000256" key="2">
    <source>
        <dbReference type="ARBA" id="ARBA00023002"/>
    </source>
</evidence>
<accession>A0AA42RRU2</accession>
<dbReference type="PANTHER" id="PTHR11699">
    <property type="entry name" value="ALDEHYDE DEHYDROGENASE-RELATED"/>
    <property type="match status" value="1"/>
</dbReference>
<feature type="domain" description="Aldehyde dehydrogenase" evidence="3">
    <location>
        <begin position="23"/>
        <end position="476"/>
    </location>
</feature>
<dbReference type="InterPro" id="IPR016162">
    <property type="entry name" value="Ald_DH_N"/>
</dbReference>
<evidence type="ECO:0000259" key="3">
    <source>
        <dbReference type="Pfam" id="PF00171"/>
    </source>
</evidence>
<comment type="similarity">
    <text evidence="1">Belongs to the aldehyde dehydrogenase family.</text>
</comment>
<dbReference type="FunFam" id="3.40.309.10:FF:000012">
    <property type="entry name" value="Betaine aldehyde dehydrogenase"/>
    <property type="match status" value="1"/>
</dbReference>
<dbReference type="InterPro" id="IPR016163">
    <property type="entry name" value="Ald_DH_C"/>
</dbReference>
<gene>
    <name evidence="4" type="ORF">N5I14_01235</name>
</gene>
<evidence type="ECO:0000313" key="5">
    <source>
        <dbReference type="Proteomes" id="UP001160882"/>
    </source>
</evidence>
<evidence type="ECO:0000313" key="4">
    <source>
        <dbReference type="EMBL" id="MDH1628867.1"/>
    </source>
</evidence>